<dbReference type="EMBL" id="LAZR01002081">
    <property type="protein sequence ID" value="KKN34837.1"/>
    <property type="molecule type" value="Genomic_DNA"/>
</dbReference>
<gene>
    <name evidence="2" type="ORF">LCGC14_0789780</name>
</gene>
<reference evidence="2" key="1">
    <citation type="journal article" date="2015" name="Nature">
        <title>Complex archaea that bridge the gap between prokaryotes and eukaryotes.</title>
        <authorList>
            <person name="Spang A."/>
            <person name="Saw J.H."/>
            <person name="Jorgensen S.L."/>
            <person name="Zaremba-Niedzwiedzka K."/>
            <person name="Martijn J."/>
            <person name="Lind A.E."/>
            <person name="van Eijk R."/>
            <person name="Schleper C."/>
            <person name="Guy L."/>
            <person name="Ettema T.J."/>
        </authorList>
    </citation>
    <scope>NUCLEOTIDE SEQUENCE</scope>
</reference>
<evidence type="ECO:0000313" key="2">
    <source>
        <dbReference type="EMBL" id="KKN34837.1"/>
    </source>
</evidence>
<feature type="region of interest" description="Disordered" evidence="1">
    <location>
        <begin position="74"/>
        <end position="112"/>
    </location>
</feature>
<protein>
    <submittedName>
        <fullName evidence="2">Uncharacterized protein</fullName>
    </submittedName>
</protein>
<proteinExistence type="predicted"/>
<dbReference type="AlphaFoldDB" id="A0A0F9QCT3"/>
<evidence type="ECO:0000256" key="1">
    <source>
        <dbReference type="SAM" id="MobiDB-lite"/>
    </source>
</evidence>
<accession>A0A0F9QCT3</accession>
<organism evidence="2">
    <name type="scientific">marine sediment metagenome</name>
    <dbReference type="NCBI Taxonomy" id="412755"/>
    <lineage>
        <taxon>unclassified sequences</taxon>
        <taxon>metagenomes</taxon>
        <taxon>ecological metagenomes</taxon>
    </lineage>
</organism>
<comment type="caution">
    <text evidence="2">The sequence shown here is derived from an EMBL/GenBank/DDBJ whole genome shotgun (WGS) entry which is preliminary data.</text>
</comment>
<name>A0A0F9QCT3_9ZZZZ</name>
<sequence>MSTSLNTLNTPDGIELSDDSGVVQYLVTYTSPNLWRVMNPNNEPLASNLDWPCHEAAEFYALALYSAYVQDGGRPGWNDTTTPEEETHPHPITRQGTDRRGSNAPYRHSNRRIVDRRTNSLARWAGSSWQ</sequence>